<accession>A0ABW3XZ47</accession>
<dbReference type="Proteomes" id="UP001597201">
    <property type="component" value="Unassembled WGS sequence"/>
</dbReference>
<gene>
    <name evidence="3" type="ORF">ACFQ39_02460</name>
</gene>
<reference evidence="4" key="1">
    <citation type="journal article" date="2019" name="Int. J. Syst. Evol. Microbiol.">
        <title>The Global Catalogue of Microorganisms (GCM) 10K type strain sequencing project: providing services to taxonomists for standard genome sequencing and annotation.</title>
        <authorList>
            <consortium name="The Broad Institute Genomics Platform"/>
            <consortium name="The Broad Institute Genome Sequencing Center for Infectious Disease"/>
            <person name="Wu L."/>
            <person name="Ma J."/>
        </authorList>
    </citation>
    <scope>NUCLEOTIDE SEQUENCE [LARGE SCALE GENOMIC DNA]</scope>
    <source>
        <strain evidence="4">CCUG 61485</strain>
    </source>
</reference>
<name>A0ABW3XZ47_9FLAO</name>
<feature type="domain" description="GW" evidence="2">
    <location>
        <begin position="28"/>
        <end position="63"/>
    </location>
</feature>
<dbReference type="PROSITE" id="PS51257">
    <property type="entry name" value="PROKAR_LIPOPROTEIN"/>
    <property type="match status" value="1"/>
</dbReference>
<dbReference type="EMBL" id="JBHTMY010000002">
    <property type="protein sequence ID" value="MFD1314465.1"/>
    <property type="molecule type" value="Genomic_DNA"/>
</dbReference>
<organism evidence="3 4">
    <name type="scientific">Namhaeicola litoreus</name>
    <dbReference type="NCBI Taxonomy" id="1052145"/>
    <lineage>
        <taxon>Bacteria</taxon>
        <taxon>Pseudomonadati</taxon>
        <taxon>Bacteroidota</taxon>
        <taxon>Flavobacteriia</taxon>
        <taxon>Flavobacteriales</taxon>
        <taxon>Flavobacteriaceae</taxon>
        <taxon>Namhaeicola</taxon>
    </lineage>
</organism>
<sequence>MRNIIQILVVLALLTSCKKQNQEYAPVKTNQPVTHHVKVKEVKQTGDYTYLQVEEGNRNYWMAINSTDLKPGDDFSYSNAVLMTNFESKDLNRVFDEIYFADTGAQQDQSSNSETKKSRLSKEEQENISVEKAKGGITIAELYENKENYKGKTVLVKGKIVKINDQIMDKNWVHLKDGTSFDGKSDLTFTTQESLTVGDVVTMTGKVTLDKDFGAGYIYPLIVEEASSVKE</sequence>
<proteinExistence type="predicted"/>
<evidence type="ECO:0000313" key="4">
    <source>
        <dbReference type="Proteomes" id="UP001597201"/>
    </source>
</evidence>
<keyword evidence="4" id="KW-1185">Reference proteome</keyword>
<evidence type="ECO:0000256" key="1">
    <source>
        <dbReference type="SAM" id="MobiDB-lite"/>
    </source>
</evidence>
<dbReference type="Pfam" id="PF13457">
    <property type="entry name" value="GW"/>
    <property type="match status" value="1"/>
</dbReference>
<dbReference type="InterPro" id="IPR025987">
    <property type="entry name" value="GW_dom"/>
</dbReference>
<comment type="caution">
    <text evidence="3">The sequence shown here is derived from an EMBL/GenBank/DDBJ whole genome shotgun (WGS) entry which is preliminary data.</text>
</comment>
<feature type="compositionally biased region" description="Basic and acidic residues" evidence="1">
    <location>
        <begin position="114"/>
        <end position="127"/>
    </location>
</feature>
<evidence type="ECO:0000313" key="3">
    <source>
        <dbReference type="EMBL" id="MFD1314465.1"/>
    </source>
</evidence>
<protein>
    <submittedName>
        <fullName evidence="3">GW dipeptide domain-containing protein</fullName>
    </submittedName>
</protein>
<feature type="region of interest" description="Disordered" evidence="1">
    <location>
        <begin position="106"/>
        <end position="127"/>
    </location>
</feature>
<evidence type="ECO:0000259" key="2">
    <source>
        <dbReference type="Pfam" id="PF13457"/>
    </source>
</evidence>
<dbReference type="RefSeq" id="WP_377176093.1">
    <property type="nucleotide sequence ID" value="NZ_JBHTMY010000002.1"/>
</dbReference>